<dbReference type="GeneID" id="10823605"/>
<name>F7XKT2_METZD</name>
<keyword evidence="2" id="KW-1185">Reference proteome</keyword>
<dbReference type="InterPro" id="IPR036644">
    <property type="entry name" value="FTR_bsu_sf"/>
</dbReference>
<dbReference type="OrthoDB" id="45654at2157"/>
<sequence length="109" mass="13136">MSIRERKKKLRELFQRIIDPLGYKFNPDEELVDFLLEQEVKIEQKMGAPFCPCQALPESREERMKLVCPCIPYHRKHFDAMKTCWCQLYVHKDVTDPEKLEQVPFHEIE</sequence>
<dbReference type="RefSeq" id="WP_013899231.1">
    <property type="nucleotide sequence ID" value="NC_015676.1"/>
</dbReference>
<reference evidence="1 2" key="1">
    <citation type="submission" date="2010-07" db="EMBL/GenBank/DDBJ databases">
        <title>The complete genome of Methanosalsum zhilinae DSM 4017.</title>
        <authorList>
            <consortium name="US DOE Joint Genome Institute (JGI-PGF)"/>
            <person name="Lucas S."/>
            <person name="Copeland A."/>
            <person name="Lapidus A."/>
            <person name="Glavina del Rio T."/>
            <person name="Dalin E."/>
            <person name="Tice H."/>
            <person name="Bruce D."/>
            <person name="Goodwin L."/>
            <person name="Pitluck S."/>
            <person name="Kyrpides N."/>
            <person name="Mavromatis K."/>
            <person name="Ovchinnikova G."/>
            <person name="Daligault H."/>
            <person name="Detter J.C."/>
            <person name="Han C."/>
            <person name="Tapia R."/>
            <person name="Larimer F."/>
            <person name="Land M."/>
            <person name="Hauser L."/>
            <person name="Markowitz V."/>
            <person name="Cheng J.-F."/>
            <person name="Hugenholtz P."/>
            <person name="Woyke T."/>
            <person name="Wu D."/>
            <person name="Spring S."/>
            <person name="Schueler E."/>
            <person name="Brambilla E."/>
            <person name="Klenk H.-P."/>
            <person name="Eisen J.A."/>
        </authorList>
    </citation>
    <scope>NUCLEOTIDE SEQUENCE [LARGE SCALE GENOMIC DNA]</scope>
    <source>
        <strain evidence="2">DSM 4017 / NBRC 107636 / OCM 62 / WeN5</strain>
    </source>
</reference>
<evidence type="ECO:0000313" key="1">
    <source>
        <dbReference type="EMBL" id="AEH61795.1"/>
    </source>
</evidence>
<dbReference type="Pfam" id="PF02943">
    <property type="entry name" value="FeThRed_B"/>
    <property type="match status" value="1"/>
</dbReference>
<dbReference type="Proteomes" id="UP000006622">
    <property type="component" value="Chromosome"/>
</dbReference>
<dbReference type="HOGENOM" id="CLU_169701_1_0_2"/>
<dbReference type="KEGG" id="mzh:Mzhil_1961"/>
<proteinExistence type="predicted"/>
<dbReference type="InterPro" id="IPR004209">
    <property type="entry name" value="FTR_bsu"/>
</dbReference>
<dbReference type="SUPFAM" id="SSF57662">
    <property type="entry name" value="Ferredoxin thioredoxin reductase (FTR), catalytic beta chain"/>
    <property type="match status" value="1"/>
</dbReference>
<dbReference type="STRING" id="679901.Mzhil_1961"/>
<dbReference type="GO" id="GO:0016730">
    <property type="term" value="F:oxidoreductase activity, acting on iron-sulfur proteins as donors"/>
    <property type="evidence" value="ECO:0007669"/>
    <property type="project" value="InterPro"/>
</dbReference>
<protein>
    <submittedName>
        <fullName evidence="1">Uncharacterized protein</fullName>
    </submittedName>
</protein>
<accession>F7XKT2</accession>
<gene>
    <name evidence="1" type="ordered locus">Mzhil_1961</name>
</gene>
<dbReference type="Gene3D" id="3.90.460.10">
    <property type="entry name" value="Ferredoxin thioredoxin reductase catalytic beta subunit"/>
    <property type="match status" value="1"/>
</dbReference>
<organism evidence="1 2">
    <name type="scientific">Methanosalsum zhilinae (strain DSM 4017 / NBRC 107636 / OCM 62 / WeN5)</name>
    <name type="common">Methanohalophilus zhilinae</name>
    <dbReference type="NCBI Taxonomy" id="679901"/>
    <lineage>
        <taxon>Archaea</taxon>
        <taxon>Methanobacteriati</taxon>
        <taxon>Methanobacteriota</taxon>
        <taxon>Stenosarchaea group</taxon>
        <taxon>Methanomicrobia</taxon>
        <taxon>Methanosarcinales</taxon>
        <taxon>Methanosarcinaceae</taxon>
        <taxon>Methanosalsum</taxon>
    </lineage>
</organism>
<dbReference type="AlphaFoldDB" id="F7XKT2"/>
<dbReference type="EMBL" id="CP002101">
    <property type="protein sequence ID" value="AEH61795.1"/>
    <property type="molecule type" value="Genomic_DNA"/>
</dbReference>
<evidence type="ECO:0000313" key="2">
    <source>
        <dbReference type="Proteomes" id="UP000006622"/>
    </source>
</evidence>